<reference evidence="2" key="2">
    <citation type="submission" date="2020-10" db="EMBL/GenBank/DDBJ databases">
        <title>Mucilaginibacter sp. nov., isolated from soil.</title>
        <authorList>
            <person name="Jeon C.O."/>
        </authorList>
    </citation>
    <scope>NUCLEOTIDE SEQUENCE</scope>
    <source>
        <strain evidence="2">R11</strain>
    </source>
</reference>
<gene>
    <name evidence="2" type="ORF">GSY63_09430</name>
</gene>
<evidence type="ECO:0000256" key="1">
    <source>
        <dbReference type="SAM" id="Phobius"/>
    </source>
</evidence>
<evidence type="ECO:0000313" key="2">
    <source>
        <dbReference type="EMBL" id="NCD69576.1"/>
    </source>
</evidence>
<keyword evidence="3" id="KW-1185">Reference proteome</keyword>
<feature type="transmembrane region" description="Helical" evidence="1">
    <location>
        <begin position="114"/>
        <end position="131"/>
    </location>
</feature>
<keyword evidence="1" id="KW-1133">Transmembrane helix</keyword>
<dbReference type="Proteomes" id="UP000638732">
    <property type="component" value="Unassembled WGS sequence"/>
</dbReference>
<dbReference type="AlphaFoldDB" id="A0A965ZH54"/>
<name>A0A965ZH54_9SPHI</name>
<organism evidence="2 3">
    <name type="scientific">Mucilaginibacter agri</name>
    <dbReference type="NCBI Taxonomy" id="2695265"/>
    <lineage>
        <taxon>Bacteria</taxon>
        <taxon>Pseudomonadati</taxon>
        <taxon>Bacteroidota</taxon>
        <taxon>Sphingobacteriia</taxon>
        <taxon>Sphingobacteriales</taxon>
        <taxon>Sphingobacteriaceae</taxon>
        <taxon>Mucilaginibacter</taxon>
    </lineage>
</organism>
<accession>A0A965ZH54</accession>
<comment type="caution">
    <text evidence="2">The sequence shown here is derived from an EMBL/GenBank/DDBJ whole genome shotgun (WGS) entry which is preliminary data.</text>
</comment>
<dbReference type="EMBL" id="WWEO01000041">
    <property type="protein sequence ID" value="NCD69576.1"/>
    <property type="molecule type" value="Genomic_DNA"/>
</dbReference>
<keyword evidence="1" id="KW-0472">Membrane</keyword>
<feature type="transmembrane region" description="Helical" evidence="1">
    <location>
        <begin position="43"/>
        <end position="69"/>
    </location>
</feature>
<evidence type="ECO:0000313" key="3">
    <source>
        <dbReference type="Proteomes" id="UP000638732"/>
    </source>
</evidence>
<feature type="transmembrane region" description="Helical" evidence="1">
    <location>
        <begin position="12"/>
        <end position="31"/>
    </location>
</feature>
<feature type="transmembrane region" description="Helical" evidence="1">
    <location>
        <begin position="81"/>
        <end position="102"/>
    </location>
</feature>
<proteinExistence type="predicted"/>
<dbReference type="RefSeq" id="WP_166585537.1">
    <property type="nucleotide sequence ID" value="NZ_WWEO01000041.1"/>
</dbReference>
<protein>
    <submittedName>
        <fullName evidence="2">Uncharacterized protein</fullName>
    </submittedName>
</protein>
<sequence length="160" mass="18494">MKYRVLPYTLKVWLTSVALAPVLQMFVQLITQTPYKFNTLRDVVVYLLYMLVCGWLFSIPCWLLLLFSAWITNLFTSKTRLIKIILTFAGMVIALLPFVTYAGNSLPQYNNPDFAWVMFYPLTIGLGVWMYKLKPTAQVAETHTPHFDEHIGHTDEPIIT</sequence>
<reference evidence="2" key="1">
    <citation type="submission" date="2020-01" db="EMBL/GenBank/DDBJ databases">
        <authorList>
            <person name="Seo Y.L."/>
        </authorList>
    </citation>
    <scope>NUCLEOTIDE SEQUENCE</scope>
    <source>
        <strain evidence="2">R11</strain>
    </source>
</reference>
<keyword evidence="1" id="KW-0812">Transmembrane</keyword>